<dbReference type="Proteomes" id="UP000429555">
    <property type="component" value="Unassembled WGS sequence"/>
</dbReference>
<feature type="chain" id="PRO_5026331987" description="DUF2946 domain-containing protein" evidence="1">
    <location>
        <begin position="23"/>
        <end position="132"/>
    </location>
</feature>
<dbReference type="EMBL" id="WKJZ01000001">
    <property type="protein sequence ID" value="MVW76066.1"/>
    <property type="molecule type" value="Genomic_DNA"/>
</dbReference>
<evidence type="ECO:0000313" key="2">
    <source>
        <dbReference type="EMBL" id="MVW76066.1"/>
    </source>
</evidence>
<reference evidence="2 3" key="1">
    <citation type="submission" date="2019-11" db="EMBL/GenBank/DDBJ databases">
        <title>Pseudomonas flavidum sp. nov., isolated from Baiyang Lake.</title>
        <authorList>
            <person name="Zhao Y."/>
        </authorList>
    </citation>
    <scope>NUCLEOTIDE SEQUENCE [LARGE SCALE GENOMIC DNA]</scope>
    <source>
        <strain evidence="3">R-22-3 w-18</strain>
    </source>
</reference>
<keyword evidence="3" id="KW-1185">Reference proteome</keyword>
<gene>
    <name evidence="2" type="ORF">GJV18_12135</name>
</gene>
<sequence>MRKLRTALICILMVALPIQAMAALGMQLCAVTAQDQPSSQLMAAHHPGALMHDQYALGSHGRHHSGGNALPASVADTSLCSLCAFCVGAVALSSAVPSQPPLQSSEPGLPRLTRFVAFVAETPERPPRIFLA</sequence>
<dbReference type="RefSeq" id="WP_160345749.1">
    <property type="nucleotide sequence ID" value="NZ_WKJZ01000001.1"/>
</dbReference>
<comment type="caution">
    <text evidence="2">The sequence shown here is derived from an EMBL/GenBank/DDBJ whole genome shotgun (WGS) entry which is preliminary data.</text>
</comment>
<name>A0A6I4L010_9PSED</name>
<keyword evidence="1" id="KW-0732">Signal</keyword>
<proteinExistence type="predicted"/>
<accession>A0A6I4L010</accession>
<evidence type="ECO:0000256" key="1">
    <source>
        <dbReference type="SAM" id="SignalP"/>
    </source>
</evidence>
<organism evidence="2 3">
    <name type="scientific">Pseudomonas xionganensis</name>
    <dbReference type="NCBI Taxonomy" id="2654845"/>
    <lineage>
        <taxon>Bacteria</taxon>
        <taxon>Pseudomonadati</taxon>
        <taxon>Pseudomonadota</taxon>
        <taxon>Gammaproteobacteria</taxon>
        <taxon>Pseudomonadales</taxon>
        <taxon>Pseudomonadaceae</taxon>
        <taxon>Pseudomonas</taxon>
    </lineage>
</organism>
<evidence type="ECO:0008006" key="4">
    <source>
        <dbReference type="Google" id="ProtNLM"/>
    </source>
</evidence>
<dbReference type="AlphaFoldDB" id="A0A6I4L010"/>
<protein>
    <recommendedName>
        <fullName evidence="4">DUF2946 domain-containing protein</fullName>
    </recommendedName>
</protein>
<feature type="signal peptide" evidence="1">
    <location>
        <begin position="1"/>
        <end position="22"/>
    </location>
</feature>
<evidence type="ECO:0000313" key="3">
    <source>
        <dbReference type="Proteomes" id="UP000429555"/>
    </source>
</evidence>